<dbReference type="GO" id="GO:0006526">
    <property type="term" value="P:L-arginine biosynthetic process"/>
    <property type="evidence" value="ECO:0007669"/>
    <property type="project" value="UniProtKB-UniRule"/>
</dbReference>
<reference evidence="6 7" key="1">
    <citation type="submission" date="2016-10" db="EMBL/GenBank/DDBJ databases">
        <authorList>
            <person name="de Groot N.N."/>
        </authorList>
    </citation>
    <scope>NUCLEOTIDE SEQUENCE [LARGE SCALE GENOMIC DNA]</scope>
    <source>
        <strain evidence="6 7">DSM 22126</strain>
    </source>
</reference>
<feature type="binding site" evidence="5">
    <location>
        <position position="312"/>
    </location>
    <ligand>
        <name>N(2)-acetyl-L-ornithine</name>
        <dbReference type="ChEBI" id="CHEBI:57805"/>
    </ligand>
</feature>
<comment type="similarity">
    <text evidence="5">Belongs to the class-III pyridoxal-phosphate-dependent aminotransferase family. ArgD subfamily.</text>
</comment>
<keyword evidence="1 5" id="KW-0032">Aminotransferase</keyword>
<comment type="caution">
    <text evidence="5">Lacks conserved residue(s) required for the propagation of feature annotation.</text>
</comment>
<feature type="modified residue" description="N6-(pyridoxal phosphate)lysine" evidence="5">
    <location>
        <position position="283"/>
    </location>
</feature>
<dbReference type="eggNOG" id="COG4992">
    <property type="taxonomic scope" value="Bacteria"/>
</dbReference>
<evidence type="ECO:0000256" key="1">
    <source>
        <dbReference type="ARBA" id="ARBA00022576"/>
    </source>
</evidence>
<protein>
    <recommendedName>
        <fullName evidence="5">Acetylornithine aminotransferase</fullName>
        <shortName evidence="5">ACOAT</shortName>
        <ecNumber evidence="5">2.6.1.11</ecNumber>
    </recommendedName>
</protein>
<dbReference type="InterPro" id="IPR015422">
    <property type="entry name" value="PyrdxlP-dep_Trfase_small"/>
</dbReference>
<organism evidence="6 7">
    <name type="scientific">Paraoerskovia marina</name>
    <dbReference type="NCBI Taxonomy" id="545619"/>
    <lineage>
        <taxon>Bacteria</taxon>
        <taxon>Bacillati</taxon>
        <taxon>Actinomycetota</taxon>
        <taxon>Actinomycetes</taxon>
        <taxon>Micrococcales</taxon>
        <taxon>Cellulomonadaceae</taxon>
        <taxon>Paraoerskovia</taxon>
    </lineage>
</organism>
<comment type="subunit">
    <text evidence="5">Homodimer.</text>
</comment>
<dbReference type="STRING" id="545619.SAMN04489860_1925"/>
<comment type="miscellaneous">
    <text evidence="5">May also have succinyldiaminopimelate aminotransferase activity, thus carrying out the corresponding step in lysine biosynthesis.</text>
</comment>
<feature type="binding site" evidence="5">
    <location>
        <position position="313"/>
    </location>
    <ligand>
        <name>pyridoxal 5'-phosphate</name>
        <dbReference type="ChEBI" id="CHEBI:597326"/>
    </ligand>
</feature>
<proteinExistence type="inferred from homology"/>
<comment type="cofactor">
    <cofactor evidence="5">
        <name>pyridoxal 5'-phosphate</name>
        <dbReference type="ChEBI" id="CHEBI:597326"/>
    </cofactor>
    <text evidence="5">Binds 1 pyridoxal phosphate per subunit.</text>
</comment>
<evidence type="ECO:0000256" key="3">
    <source>
        <dbReference type="ARBA" id="ARBA00022679"/>
    </source>
</evidence>
<dbReference type="NCBIfam" id="NF002874">
    <property type="entry name" value="PRK03244.1"/>
    <property type="match status" value="1"/>
</dbReference>
<dbReference type="GO" id="GO:0030170">
    <property type="term" value="F:pyridoxal phosphate binding"/>
    <property type="evidence" value="ECO:0007669"/>
    <property type="project" value="InterPro"/>
</dbReference>
<dbReference type="InterPro" id="IPR049704">
    <property type="entry name" value="Aminotrans_3_PPA_site"/>
</dbReference>
<comment type="pathway">
    <text evidence="5">Amino-acid biosynthesis; L-arginine biosynthesis; N(2)-acetyl-L-ornithine from L-glutamate: step 4/4.</text>
</comment>
<evidence type="ECO:0000256" key="4">
    <source>
        <dbReference type="ARBA" id="ARBA00022898"/>
    </source>
</evidence>
<dbReference type="GO" id="GO:0005737">
    <property type="term" value="C:cytoplasm"/>
    <property type="evidence" value="ECO:0007669"/>
    <property type="project" value="UniProtKB-SubCell"/>
</dbReference>
<dbReference type="GO" id="GO:0042802">
    <property type="term" value="F:identical protein binding"/>
    <property type="evidence" value="ECO:0007669"/>
    <property type="project" value="TreeGrafter"/>
</dbReference>
<evidence type="ECO:0000313" key="6">
    <source>
        <dbReference type="EMBL" id="SDS60515.1"/>
    </source>
</evidence>
<dbReference type="PANTHER" id="PTHR11986:SF79">
    <property type="entry name" value="ACETYLORNITHINE AMINOTRANSFERASE, MITOCHONDRIAL"/>
    <property type="match status" value="1"/>
</dbReference>
<dbReference type="FunFam" id="3.40.640.10:FF:000004">
    <property type="entry name" value="Acetylornithine aminotransferase"/>
    <property type="match status" value="1"/>
</dbReference>
<dbReference type="Proteomes" id="UP000185663">
    <property type="component" value="Chromosome I"/>
</dbReference>
<dbReference type="EC" id="2.6.1.11" evidence="5"/>
<dbReference type="InterPro" id="IPR015424">
    <property type="entry name" value="PyrdxlP-dep_Trfase"/>
</dbReference>
<keyword evidence="2 5" id="KW-0028">Amino-acid biosynthesis</keyword>
<dbReference type="EMBL" id="LT629776">
    <property type="protein sequence ID" value="SDS60515.1"/>
    <property type="molecule type" value="Genomic_DNA"/>
</dbReference>
<gene>
    <name evidence="5" type="primary">argD</name>
    <name evidence="6" type="ORF">SAMN04489860_1925</name>
</gene>
<keyword evidence="3 5" id="KW-0808">Transferase</keyword>
<comment type="subcellular location">
    <subcellularLocation>
        <location evidence="5">Cytoplasm</location>
    </subcellularLocation>
</comment>
<accession>A0A1H1TJM8</accession>
<name>A0A1H1TJM8_9CELL</name>
<dbReference type="OrthoDB" id="3246809at2"/>
<feature type="binding site" evidence="5">
    <location>
        <begin position="250"/>
        <end position="253"/>
    </location>
    <ligand>
        <name>pyridoxal 5'-phosphate</name>
        <dbReference type="ChEBI" id="CHEBI:597326"/>
    </ligand>
</feature>
<dbReference type="Gene3D" id="3.90.1150.10">
    <property type="entry name" value="Aspartate Aminotransferase, domain 1"/>
    <property type="match status" value="1"/>
</dbReference>
<dbReference type="InterPro" id="IPR005814">
    <property type="entry name" value="Aminotrans_3"/>
</dbReference>
<keyword evidence="4 5" id="KW-0663">Pyridoxal phosphate</keyword>
<dbReference type="PIRSF" id="PIRSF000521">
    <property type="entry name" value="Transaminase_4ab_Lys_Orn"/>
    <property type="match status" value="1"/>
</dbReference>
<keyword evidence="5" id="KW-0055">Arginine biosynthesis</keyword>
<dbReference type="AlphaFoldDB" id="A0A1H1TJM8"/>
<dbReference type="RefSeq" id="WP_083372368.1">
    <property type="nucleotide sequence ID" value="NZ_LT629776.1"/>
</dbReference>
<sequence length="433" mass="44422">MSDDVDVTTQMALVGGDESSAARWTERYSGALMNTFGTPQRVLVRGEGAYVWDADGNRYLDMLAGIAVNALGHGHATLTAAVGAQLGTLGHVSNFFATPTQVALAERLLDLASAPDGSRVFFTNSGSEANEAAFKLARRAGSQLGGTSERPARIIALDGGFHGRTMGALAMTSRAAYREPFEPMPGGVEFVDPSDPASLERAFADDDRGPVAALVAEPIQGEAGVQPLPAGFLARARELTAACGALLIIDEVQTGIGRTGSWFAHHQSALGEGVVPDVVTVAKGLGGGFPVGAVIAYGERVATLLGPGQHGTTFGGNPVAAAAALATIAVIERDGLLDNVRVVGGVLRDGISGCGSPLVADVRGAGLLLGVRLTRPVAAQVAAYALEEGFIVNAVAPDTVRLAPPLILTSDQARSVVDLFSTLPDLRPPGEDS</sequence>
<dbReference type="InterPro" id="IPR015421">
    <property type="entry name" value="PyrdxlP-dep_Trfase_major"/>
</dbReference>
<dbReference type="UniPathway" id="UPA00068">
    <property type="reaction ID" value="UER00109"/>
</dbReference>
<keyword evidence="5" id="KW-0963">Cytoplasm</keyword>
<dbReference type="NCBIfam" id="TIGR00707">
    <property type="entry name" value="argD"/>
    <property type="match status" value="1"/>
</dbReference>
<comment type="catalytic activity">
    <reaction evidence="5">
        <text>N(2)-acetyl-L-ornithine + 2-oxoglutarate = N-acetyl-L-glutamate 5-semialdehyde + L-glutamate</text>
        <dbReference type="Rhea" id="RHEA:18049"/>
        <dbReference type="ChEBI" id="CHEBI:16810"/>
        <dbReference type="ChEBI" id="CHEBI:29123"/>
        <dbReference type="ChEBI" id="CHEBI:29985"/>
        <dbReference type="ChEBI" id="CHEBI:57805"/>
        <dbReference type="EC" id="2.6.1.11"/>
    </reaction>
</comment>
<dbReference type="CDD" id="cd00610">
    <property type="entry name" value="OAT_like"/>
    <property type="match status" value="1"/>
</dbReference>
<dbReference type="InterPro" id="IPR004636">
    <property type="entry name" value="AcOrn/SuccOrn_fam"/>
</dbReference>
<feature type="binding site" evidence="5">
    <location>
        <position position="161"/>
    </location>
    <ligand>
        <name>pyridoxal 5'-phosphate</name>
        <dbReference type="ChEBI" id="CHEBI:597326"/>
    </ligand>
</feature>
<dbReference type="PANTHER" id="PTHR11986">
    <property type="entry name" value="AMINOTRANSFERASE CLASS III"/>
    <property type="match status" value="1"/>
</dbReference>
<evidence type="ECO:0000313" key="7">
    <source>
        <dbReference type="Proteomes" id="UP000185663"/>
    </source>
</evidence>
<keyword evidence="7" id="KW-1185">Reference proteome</keyword>
<dbReference type="SUPFAM" id="SSF53383">
    <property type="entry name" value="PLP-dependent transferases"/>
    <property type="match status" value="1"/>
</dbReference>
<dbReference type="InterPro" id="IPR050103">
    <property type="entry name" value="Class-III_PLP-dep_AT"/>
</dbReference>
<evidence type="ECO:0000256" key="2">
    <source>
        <dbReference type="ARBA" id="ARBA00022605"/>
    </source>
</evidence>
<dbReference type="HAMAP" id="MF_01107">
    <property type="entry name" value="ArgD_aminotrans_3"/>
    <property type="match status" value="1"/>
</dbReference>
<evidence type="ECO:0000256" key="5">
    <source>
        <dbReference type="HAMAP-Rule" id="MF_01107"/>
    </source>
</evidence>
<feature type="binding site" evidence="5">
    <location>
        <position position="164"/>
    </location>
    <ligand>
        <name>N(2)-acetyl-L-ornithine</name>
        <dbReference type="ChEBI" id="CHEBI:57805"/>
    </ligand>
</feature>
<dbReference type="Pfam" id="PF00202">
    <property type="entry name" value="Aminotran_3"/>
    <property type="match status" value="1"/>
</dbReference>
<dbReference type="GO" id="GO:0003992">
    <property type="term" value="F:N2-acetyl-L-ornithine:2-oxoglutarate 5-aminotransferase activity"/>
    <property type="evidence" value="ECO:0007669"/>
    <property type="project" value="UniProtKB-UniRule"/>
</dbReference>
<dbReference type="Gene3D" id="3.40.640.10">
    <property type="entry name" value="Type I PLP-dependent aspartate aminotransferase-like (Major domain)"/>
    <property type="match status" value="1"/>
</dbReference>
<dbReference type="PROSITE" id="PS00600">
    <property type="entry name" value="AA_TRANSFER_CLASS_3"/>
    <property type="match status" value="1"/>
</dbReference>